<protein>
    <submittedName>
        <fullName evidence="2">IDEAL domain-containing protein</fullName>
    </submittedName>
</protein>
<sequence>MNNQFAMDNNIYRQLEIIKSLQKRTESTVQSLYAQAVLEYSMYHFKKSQLLQLIDESLEAGDKEAFYRHTLEYNNHVNDHIDGKMIIENGYELHLTFE</sequence>
<dbReference type="EMBL" id="CP162551">
    <property type="protein sequence ID" value="XDI36233.1"/>
    <property type="molecule type" value="Genomic_DNA"/>
</dbReference>
<reference evidence="2" key="1">
    <citation type="submission" date="2024-07" db="EMBL/GenBank/DDBJ databases">
        <title>Identification and characteristics of an arsenic-resistant bacterial isolate, which belongs to a novel species.</title>
        <authorList>
            <person name="Juszczyk A."/>
            <person name="Kowalczyk A."/>
            <person name="Was K."/>
            <person name="Kosowicz W."/>
            <person name="Budzyn A."/>
            <person name="Latowski D."/>
        </authorList>
    </citation>
    <scope>NUCLEOTIDE SEQUENCE</scope>
    <source>
        <strain evidence="2">As8PL</strain>
    </source>
</reference>
<dbReference type="RefSeq" id="WP_368503702.1">
    <property type="nucleotide sequence ID" value="NZ_CP162551.1"/>
</dbReference>
<proteinExistence type="predicted"/>
<dbReference type="AlphaFoldDB" id="A0AB39BRT6"/>
<gene>
    <name evidence="2" type="ORF">AB3N04_16225</name>
</gene>
<organism evidence="2">
    <name type="scientific">Alkalihalophilus sp. As8PL</name>
    <dbReference type="NCBI Taxonomy" id="3237103"/>
    <lineage>
        <taxon>Bacteria</taxon>
        <taxon>Bacillati</taxon>
        <taxon>Bacillota</taxon>
        <taxon>Bacilli</taxon>
        <taxon>Bacillales</taxon>
        <taxon>Bacillaceae</taxon>
        <taxon>Alkalihalophilus</taxon>
    </lineage>
</organism>
<evidence type="ECO:0000313" key="2">
    <source>
        <dbReference type="EMBL" id="XDI36233.1"/>
    </source>
</evidence>
<dbReference type="Gene3D" id="4.10.810.10">
    <property type="entry name" value="Virus Scaffolding Protein, Chain A"/>
    <property type="match status" value="1"/>
</dbReference>
<dbReference type="InterPro" id="IPR014957">
    <property type="entry name" value="IDEAL_dom"/>
</dbReference>
<dbReference type="Pfam" id="PF08858">
    <property type="entry name" value="IDEAL"/>
    <property type="match status" value="1"/>
</dbReference>
<accession>A0AB39BRT6</accession>
<dbReference type="InterPro" id="IPR027393">
    <property type="entry name" value="Virus_scaffolding_prot_C"/>
</dbReference>
<evidence type="ECO:0000259" key="1">
    <source>
        <dbReference type="SMART" id="SM00914"/>
    </source>
</evidence>
<name>A0AB39BRT6_9BACI</name>
<dbReference type="SMART" id="SM00914">
    <property type="entry name" value="IDEAL"/>
    <property type="match status" value="1"/>
</dbReference>
<feature type="domain" description="IDEAL" evidence="1">
    <location>
        <begin position="37"/>
        <end position="73"/>
    </location>
</feature>